<feature type="transmembrane region" description="Helical" evidence="1">
    <location>
        <begin position="176"/>
        <end position="196"/>
    </location>
</feature>
<keyword evidence="1" id="KW-0472">Membrane</keyword>
<dbReference type="EMBL" id="FNDN01000002">
    <property type="protein sequence ID" value="SDH56776.1"/>
    <property type="molecule type" value="Genomic_DNA"/>
</dbReference>
<evidence type="ECO:0000313" key="4">
    <source>
        <dbReference type="Proteomes" id="UP000183263"/>
    </source>
</evidence>
<dbReference type="Proteomes" id="UP000183263">
    <property type="component" value="Unassembled WGS sequence"/>
</dbReference>
<name>A0A1G8DGG6_9NOCA</name>
<dbReference type="InterPro" id="IPR018929">
    <property type="entry name" value="DUF2510"/>
</dbReference>
<accession>A0A1G8DGG6</accession>
<protein>
    <recommendedName>
        <fullName evidence="2">DUF2510 domain-containing protein</fullName>
    </recommendedName>
</protein>
<evidence type="ECO:0000259" key="2">
    <source>
        <dbReference type="Pfam" id="PF10708"/>
    </source>
</evidence>
<reference evidence="3 4" key="1">
    <citation type="submission" date="2016-10" db="EMBL/GenBank/DDBJ databases">
        <authorList>
            <person name="de Groot N.N."/>
        </authorList>
    </citation>
    <scope>NUCLEOTIDE SEQUENCE [LARGE SCALE GENOMIC DNA]</scope>
    <source>
        <strain evidence="3 4">DSM 44892</strain>
    </source>
</reference>
<keyword evidence="1" id="KW-0812">Transmembrane</keyword>
<feature type="transmembrane region" description="Helical" evidence="1">
    <location>
        <begin position="138"/>
        <end position="156"/>
    </location>
</feature>
<keyword evidence="4" id="KW-1185">Reference proteome</keyword>
<organism evidence="3 4">
    <name type="scientific">Rhodococcus triatomae</name>
    <dbReference type="NCBI Taxonomy" id="300028"/>
    <lineage>
        <taxon>Bacteria</taxon>
        <taxon>Bacillati</taxon>
        <taxon>Actinomycetota</taxon>
        <taxon>Actinomycetes</taxon>
        <taxon>Mycobacteriales</taxon>
        <taxon>Nocardiaceae</taxon>
        <taxon>Rhodococcus</taxon>
    </lineage>
</organism>
<gene>
    <name evidence="3" type="ORF">SAMN05444695_102298</name>
</gene>
<evidence type="ECO:0000256" key="1">
    <source>
        <dbReference type="SAM" id="Phobius"/>
    </source>
</evidence>
<feature type="transmembrane region" description="Helical" evidence="1">
    <location>
        <begin position="109"/>
        <end position="126"/>
    </location>
</feature>
<feature type="domain" description="DUF2510" evidence="2">
    <location>
        <begin position="7"/>
        <end position="40"/>
    </location>
</feature>
<dbReference type="Pfam" id="PF10708">
    <property type="entry name" value="DUF2510"/>
    <property type="match status" value="1"/>
</dbReference>
<dbReference type="AlphaFoldDB" id="A0A1G8DGG6"/>
<feature type="transmembrane region" description="Helical" evidence="1">
    <location>
        <begin position="75"/>
        <end position="97"/>
    </location>
</feature>
<proteinExistence type="predicted"/>
<sequence length="208" mass="21290">MTGAAPAGWYPDPTNAQEALRYWNGTTWTDRLVQCPPADPPPPVGYGVAPVGYPAVAASSRPSPTRGVERGHLPYLYVGFGDCTALVIGALGPWATLLTLSVPGTEGDGIIVIVLALIAAAALLSVLVRGSSKLGEQWAPPAIGILCIVIAIIDIGNVSSSETEWLGQSIGASPGWGLWLTLVGGVVLTVAGGLAVKQLKSGLSRRSG</sequence>
<keyword evidence="1" id="KW-1133">Transmembrane helix</keyword>
<evidence type="ECO:0000313" key="3">
    <source>
        <dbReference type="EMBL" id="SDH56776.1"/>
    </source>
</evidence>